<gene>
    <name evidence="2" type="ORF">TKK_014149</name>
</gene>
<proteinExistence type="predicted"/>
<evidence type="ECO:0000313" key="2">
    <source>
        <dbReference type="EMBL" id="KAL3391083.1"/>
    </source>
</evidence>
<feature type="region of interest" description="Disordered" evidence="1">
    <location>
        <begin position="1"/>
        <end position="28"/>
    </location>
</feature>
<accession>A0ABD2WDY4</accession>
<evidence type="ECO:0000313" key="3">
    <source>
        <dbReference type="Proteomes" id="UP001627154"/>
    </source>
</evidence>
<dbReference type="Proteomes" id="UP001627154">
    <property type="component" value="Unassembled WGS sequence"/>
</dbReference>
<dbReference type="AlphaFoldDB" id="A0ABD2WDY4"/>
<sequence>MGNGMKNAWPRQPNGLAQRTGLRADRRKGPRQHYYQYCACYYDRTTTTTLYVRSLELVEGASCARRLALLPKNKERYTVRGIARGTMARRVENLKALRRNNAEIEGGLILWYWAHNYHYYVLVLLRLARRTYIACYQQKTTKLTLHFGHLESKGKWYDRESPRVCTCLSRFRFQSGKKTIFIRKIQSSPTRHKASSTALLPTFDPPAIADKKKLKNTKKQMNKSIIEFFEFLGALYTLRAFQQNGLSLSLSLIRALYVYMRGYIACLQRYKIVMKTNKKHYFSSPRDLSSMLPLMLCNFFSFVQEGHLLLLLQDM</sequence>
<comment type="caution">
    <text evidence="2">The sequence shown here is derived from an EMBL/GenBank/DDBJ whole genome shotgun (WGS) entry which is preliminary data.</text>
</comment>
<dbReference type="EMBL" id="JBJJXI010000112">
    <property type="protein sequence ID" value="KAL3391083.1"/>
    <property type="molecule type" value="Genomic_DNA"/>
</dbReference>
<reference evidence="2 3" key="1">
    <citation type="journal article" date="2024" name="bioRxiv">
        <title>A reference genome for Trichogramma kaykai: A tiny desert-dwelling parasitoid wasp with competing sex-ratio distorters.</title>
        <authorList>
            <person name="Culotta J."/>
            <person name="Lindsey A.R."/>
        </authorList>
    </citation>
    <scope>NUCLEOTIDE SEQUENCE [LARGE SCALE GENOMIC DNA]</scope>
    <source>
        <strain evidence="2 3">KSX58</strain>
    </source>
</reference>
<name>A0ABD2WDY4_9HYME</name>
<evidence type="ECO:0000256" key="1">
    <source>
        <dbReference type="SAM" id="MobiDB-lite"/>
    </source>
</evidence>
<organism evidence="2 3">
    <name type="scientific">Trichogramma kaykai</name>
    <dbReference type="NCBI Taxonomy" id="54128"/>
    <lineage>
        <taxon>Eukaryota</taxon>
        <taxon>Metazoa</taxon>
        <taxon>Ecdysozoa</taxon>
        <taxon>Arthropoda</taxon>
        <taxon>Hexapoda</taxon>
        <taxon>Insecta</taxon>
        <taxon>Pterygota</taxon>
        <taxon>Neoptera</taxon>
        <taxon>Endopterygota</taxon>
        <taxon>Hymenoptera</taxon>
        <taxon>Apocrita</taxon>
        <taxon>Proctotrupomorpha</taxon>
        <taxon>Chalcidoidea</taxon>
        <taxon>Trichogrammatidae</taxon>
        <taxon>Trichogramma</taxon>
    </lineage>
</organism>
<protein>
    <submittedName>
        <fullName evidence="2">Uncharacterized protein</fullName>
    </submittedName>
</protein>
<keyword evidence="3" id="KW-1185">Reference proteome</keyword>